<evidence type="ECO:0000256" key="3">
    <source>
        <dbReference type="ARBA" id="ARBA00022475"/>
    </source>
</evidence>
<dbReference type="RefSeq" id="WP_150062895.1">
    <property type="nucleotide sequence ID" value="NZ_JACHII010000010.1"/>
</dbReference>
<feature type="transmembrane region" description="Helical" evidence="9">
    <location>
        <begin position="94"/>
        <end position="115"/>
    </location>
</feature>
<comment type="caution">
    <text evidence="11">The sequence shown here is derived from an EMBL/GenBank/DDBJ whole genome shotgun (WGS) entry which is preliminary data.</text>
</comment>
<feature type="transmembrane region" description="Helical" evidence="9">
    <location>
        <begin position="21"/>
        <end position="39"/>
    </location>
</feature>
<comment type="similarity">
    <text evidence="8 9">Belongs to the TRAP transporter small permease family.</text>
</comment>
<dbReference type="EMBL" id="VWPJ01000012">
    <property type="protein sequence ID" value="KAA5604983.1"/>
    <property type="molecule type" value="Genomic_DNA"/>
</dbReference>
<comment type="subcellular location">
    <subcellularLocation>
        <location evidence="1 9">Cell inner membrane</location>
        <topology evidence="1 9">Multi-pass membrane protein</topology>
    </subcellularLocation>
</comment>
<evidence type="ECO:0000256" key="7">
    <source>
        <dbReference type="ARBA" id="ARBA00023136"/>
    </source>
</evidence>
<dbReference type="Pfam" id="PF04290">
    <property type="entry name" value="DctQ"/>
    <property type="match status" value="1"/>
</dbReference>
<proteinExistence type="inferred from homology"/>
<dbReference type="GO" id="GO:0005886">
    <property type="term" value="C:plasma membrane"/>
    <property type="evidence" value="ECO:0007669"/>
    <property type="project" value="UniProtKB-SubCell"/>
</dbReference>
<keyword evidence="7 9" id="KW-0472">Membrane</keyword>
<organism evidence="11 12">
    <name type="scientific">Roseospira marina</name>
    <dbReference type="NCBI Taxonomy" id="140057"/>
    <lineage>
        <taxon>Bacteria</taxon>
        <taxon>Pseudomonadati</taxon>
        <taxon>Pseudomonadota</taxon>
        <taxon>Alphaproteobacteria</taxon>
        <taxon>Rhodospirillales</taxon>
        <taxon>Rhodospirillaceae</taxon>
        <taxon>Roseospira</taxon>
    </lineage>
</organism>
<evidence type="ECO:0000256" key="5">
    <source>
        <dbReference type="ARBA" id="ARBA00022692"/>
    </source>
</evidence>
<evidence type="ECO:0000256" key="2">
    <source>
        <dbReference type="ARBA" id="ARBA00022448"/>
    </source>
</evidence>
<dbReference type="InterPro" id="IPR007387">
    <property type="entry name" value="TRAP_DctQ"/>
</dbReference>
<gene>
    <name evidence="11" type="ORF">F1188_13160</name>
</gene>
<protein>
    <recommendedName>
        <fullName evidence="9">TRAP transporter small permease protein</fullName>
    </recommendedName>
</protein>
<keyword evidence="2 9" id="KW-0813">Transport</keyword>
<feature type="transmembrane region" description="Helical" evidence="9">
    <location>
        <begin position="135"/>
        <end position="156"/>
    </location>
</feature>
<dbReference type="OrthoDB" id="9794346at2"/>
<keyword evidence="5 9" id="KW-0812">Transmembrane</keyword>
<keyword evidence="3" id="KW-1003">Cell membrane</keyword>
<evidence type="ECO:0000313" key="11">
    <source>
        <dbReference type="EMBL" id="KAA5604983.1"/>
    </source>
</evidence>
<feature type="transmembrane region" description="Helical" evidence="9">
    <location>
        <begin position="51"/>
        <end position="73"/>
    </location>
</feature>
<keyword evidence="6 9" id="KW-1133">Transmembrane helix</keyword>
<dbReference type="AlphaFoldDB" id="A0A5M6I9X6"/>
<dbReference type="InterPro" id="IPR055348">
    <property type="entry name" value="DctQ"/>
</dbReference>
<evidence type="ECO:0000313" key="12">
    <source>
        <dbReference type="Proteomes" id="UP000324065"/>
    </source>
</evidence>
<evidence type="ECO:0000256" key="6">
    <source>
        <dbReference type="ARBA" id="ARBA00022989"/>
    </source>
</evidence>
<reference evidence="11 12" key="1">
    <citation type="submission" date="2019-09" db="EMBL/GenBank/DDBJ databases">
        <title>Genome sequence of Roseospira marina, one of the more divergent members of the non-sulfur purple photosynthetic bacterial family, the Rhodospirillaceae.</title>
        <authorList>
            <person name="Meyer T."/>
            <person name="Kyndt J."/>
        </authorList>
    </citation>
    <scope>NUCLEOTIDE SEQUENCE [LARGE SCALE GENOMIC DNA]</scope>
    <source>
        <strain evidence="11 12">DSM 15113</strain>
    </source>
</reference>
<evidence type="ECO:0000256" key="1">
    <source>
        <dbReference type="ARBA" id="ARBA00004429"/>
    </source>
</evidence>
<keyword evidence="12" id="KW-1185">Reference proteome</keyword>
<comment type="subunit">
    <text evidence="9">The complex comprises the extracytoplasmic solute receptor protein and the two transmembrane proteins.</text>
</comment>
<dbReference type="GO" id="GO:0022857">
    <property type="term" value="F:transmembrane transporter activity"/>
    <property type="evidence" value="ECO:0007669"/>
    <property type="project" value="UniProtKB-UniRule"/>
</dbReference>
<evidence type="ECO:0000256" key="4">
    <source>
        <dbReference type="ARBA" id="ARBA00022519"/>
    </source>
</evidence>
<evidence type="ECO:0000259" key="10">
    <source>
        <dbReference type="Pfam" id="PF04290"/>
    </source>
</evidence>
<sequence length="178" mass="20162">MPHAIRLYVRTMDRASRAIGRATMLLIFAMMAVLFWSAISKNTPGLLPSLWTLEVAQFLMVTYFLIGGSYALMHESHVRMDLLYGMWSRRTKTWVDVVTILFLIFYLGVLLYGGLSSTAYALEYGERSYSAWRPYMAPIKIIMCLGIGLTLLQAFAELFKDIARLRGEEIGLPTESAS</sequence>
<dbReference type="PANTHER" id="PTHR35011:SF4">
    <property type="entry name" value="SLL1102 PROTEIN"/>
    <property type="match status" value="1"/>
</dbReference>
<evidence type="ECO:0000256" key="8">
    <source>
        <dbReference type="ARBA" id="ARBA00038436"/>
    </source>
</evidence>
<feature type="domain" description="Tripartite ATP-independent periplasmic transporters DctQ component" evidence="10">
    <location>
        <begin position="48"/>
        <end position="163"/>
    </location>
</feature>
<evidence type="ECO:0000256" key="9">
    <source>
        <dbReference type="RuleBase" id="RU369079"/>
    </source>
</evidence>
<dbReference type="Proteomes" id="UP000324065">
    <property type="component" value="Unassembled WGS sequence"/>
</dbReference>
<accession>A0A5M6I9X6</accession>
<name>A0A5M6I9X6_9PROT</name>
<comment type="function">
    <text evidence="9">Part of the tripartite ATP-independent periplasmic (TRAP) transport system.</text>
</comment>
<keyword evidence="4 9" id="KW-0997">Cell inner membrane</keyword>
<dbReference type="PANTHER" id="PTHR35011">
    <property type="entry name" value="2,3-DIKETO-L-GULONATE TRAP TRANSPORTER SMALL PERMEASE PROTEIN YIAM"/>
    <property type="match status" value="1"/>
</dbReference>